<evidence type="ECO:0000313" key="3">
    <source>
        <dbReference type="EMBL" id="KAF4388840.1"/>
    </source>
</evidence>
<sequence>MERWIIISASDYASDSLRKLVKIKGWQVLTIGNSKTPSDWSLKEFLGALCVILVATSNRAPDNLYKDGLQRDLFLPFISTLKERCIVHQISSSVDYRKLTSSQKGFYFVGKDLSDFLKQRFEELIGEHKAGPQEAEVVPLTADGCALFTFEELCERPLGVADYFGLLITPDAYHTLGLAHDALGDKKRAFGFYLLAAHLMSKDSSPWKMLVYWS</sequence>
<reference evidence="3 4" key="1">
    <citation type="journal article" date="2020" name="bioRxiv">
        <title>Sequence and annotation of 42 cannabis genomes reveals extensive copy number variation in cannabinoid synthesis and pathogen resistance genes.</title>
        <authorList>
            <person name="Mckernan K.J."/>
            <person name="Helbert Y."/>
            <person name="Kane L.T."/>
            <person name="Ebling H."/>
            <person name="Zhang L."/>
            <person name="Liu B."/>
            <person name="Eaton Z."/>
            <person name="Mclaughlin S."/>
            <person name="Kingan S."/>
            <person name="Baybayan P."/>
            <person name="Concepcion G."/>
            <person name="Jordan M."/>
            <person name="Riva A."/>
            <person name="Barbazuk W."/>
            <person name="Harkins T."/>
        </authorList>
    </citation>
    <scope>NUCLEOTIDE SEQUENCE [LARGE SCALE GENOMIC DNA]</scope>
    <source>
        <strain evidence="4">cv. Jamaican Lion 4</strain>
        <tissue evidence="3">Leaf</tissue>
    </source>
</reference>
<dbReference type="GO" id="GO:0005739">
    <property type="term" value="C:mitochondrion"/>
    <property type="evidence" value="ECO:0007669"/>
    <property type="project" value="TreeGrafter"/>
</dbReference>
<gene>
    <name evidence="3" type="ORF">F8388_019019</name>
</gene>
<evidence type="ECO:0000313" key="4">
    <source>
        <dbReference type="Proteomes" id="UP000525078"/>
    </source>
</evidence>
<dbReference type="PANTHER" id="PTHR12169">
    <property type="entry name" value="ATPASE N2B"/>
    <property type="match status" value="1"/>
</dbReference>
<dbReference type="PANTHER" id="PTHR12169:SF29">
    <property type="entry name" value="AFG1-LIKE ATPASE FAMILY PROTEIN"/>
    <property type="match status" value="1"/>
</dbReference>
<dbReference type="GO" id="GO:0005524">
    <property type="term" value="F:ATP binding"/>
    <property type="evidence" value="ECO:0007669"/>
    <property type="project" value="UniProtKB-KW"/>
</dbReference>
<dbReference type="Pfam" id="PF03969">
    <property type="entry name" value="AFG1_ATPase"/>
    <property type="match status" value="1"/>
</dbReference>
<accession>A0A7J6H2H0</accession>
<dbReference type="EMBL" id="JAATIP010000033">
    <property type="protein sequence ID" value="KAF4388840.1"/>
    <property type="molecule type" value="Genomic_DNA"/>
</dbReference>
<comment type="caution">
    <text evidence="3">The sequence shown here is derived from an EMBL/GenBank/DDBJ whole genome shotgun (WGS) entry which is preliminary data.</text>
</comment>
<organism evidence="3 4">
    <name type="scientific">Cannabis sativa</name>
    <name type="common">Hemp</name>
    <name type="synonym">Marijuana</name>
    <dbReference type="NCBI Taxonomy" id="3483"/>
    <lineage>
        <taxon>Eukaryota</taxon>
        <taxon>Viridiplantae</taxon>
        <taxon>Streptophyta</taxon>
        <taxon>Embryophyta</taxon>
        <taxon>Tracheophyta</taxon>
        <taxon>Spermatophyta</taxon>
        <taxon>Magnoliopsida</taxon>
        <taxon>eudicotyledons</taxon>
        <taxon>Gunneridae</taxon>
        <taxon>Pentapetalae</taxon>
        <taxon>rosids</taxon>
        <taxon>fabids</taxon>
        <taxon>Rosales</taxon>
        <taxon>Cannabaceae</taxon>
        <taxon>Cannabis</taxon>
    </lineage>
</organism>
<keyword evidence="2" id="KW-0067">ATP-binding</keyword>
<proteinExistence type="predicted"/>
<evidence type="ECO:0000256" key="1">
    <source>
        <dbReference type="ARBA" id="ARBA00022741"/>
    </source>
</evidence>
<name>A0A7J6H2H0_CANSA</name>
<evidence type="ECO:0000256" key="2">
    <source>
        <dbReference type="ARBA" id="ARBA00022840"/>
    </source>
</evidence>
<dbReference type="GO" id="GO:0016887">
    <property type="term" value="F:ATP hydrolysis activity"/>
    <property type="evidence" value="ECO:0007669"/>
    <property type="project" value="InterPro"/>
</dbReference>
<dbReference type="GO" id="GO:0009507">
    <property type="term" value="C:chloroplast"/>
    <property type="evidence" value="ECO:0007669"/>
    <property type="project" value="TreeGrafter"/>
</dbReference>
<dbReference type="Proteomes" id="UP000525078">
    <property type="component" value="Unassembled WGS sequence"/>
</dbReference>
<protein>
    <submittedName>
        <fullName evidence="3">Uncharacterized protein</fullName>
    </submittedName>
</protein>
<dbReference type="AlphaFoldDB" id="A0A7J6H2H0"/>
<dbReference type="InterPro" id="IPR005654">
    <property type="entry name" value="ATPase_AFG1-like"/>
</dbReference>
<feature type="non-terminal residue" evidence="3">
    <location>
        <position position="1"/>
    </location>
</feature>
<keyword evidence="1" id="KW-0547">Nucleotide-binding</keyword>